<evidence type="ECO:0000313" key="3">
    <source>
        <dbReference type="Proteomes" id="UP000034236"/>
    </source>
</evidence>
<organism evidence="2 3">
    <name type="scientific">Candidatus Nomurabacteria bacterium GW2011_GWA2_41_25</name>
    <dbReference type="NCBI Taxonomy" id="1618736"/>
    <lineage>
        <taxon>Bacteria</taxon>
        <taxon>Candidatus Nomuraibacteriota</taxon>
    </lineage>
</organism>
<evidence type="ECO:0000256" key="1">
    <source>
        <dbReference type="SAM" id="Phobius"/>
    </source>
</evidence>
<evidence type="ECO:0000313" key="2">
    <source>
        <dbReference type="EMBL" id="KKS05156.1"/>
    </source>
</evidence>
<sequence length="128" mass="14659">MQKITQKTKAYILIFLLAIIAIFYFYKNPAPKLGLSGFKCPESYTENDAGTEEYRNALIKWTSIFFETHPKATSSDWLIAKSRLWVDNNCLEAIRRSKLSGAVADLKAWERVDYEVQNSLDKAINSTN</sequence>
<dbReference type="Proteomes" id="UP000034236">
    <property type="component" value="Unassembled WGS sequence"/>
</dbReference>
<dbReference type="AlphaFoldDB" id="A0A0G0Y6V2"/>
<reference evidence="2 3" key="1">
    <citation type="journal article" date="2015" name="Nature">
        <title>rRNA introns, odd ribosomes, and small enigmatic genomes across a large radiation of phyla.</title>
        <authorList>
            <person name="Brown C.T."/>
            <person name="Hug L.A."/>
            <person name="Thomas B.C."/>
            <person name="Sharon I."/>
            <person name="Castelle C.J."/>
            <person name="Singh A."/>
            <person name="Wilkins M.J."/>
            <person name="Williams K.H."/>
            <person name="Banfield J.F."/>
        </authorList>
    </citation>
    <scope>NUCLEOTIDE SEQUENCE [LARGE SCALE GENOMIC DNA]</scope>
</reference>
<keyword evidence="1" id="KW-1133">Transmembrane helix</keyword>
<name>A0A0G0Y6V2_9BACT</name>
<gene>
    <name evidence="2" type="ORF">UU58_C0001G0016</name>
</gene>
<dbReference type="EMBL" id="LCBE01000001">
    <property type="protein sequence ID" value="KKS05156.1"/>
    <property type="molecule type" value="Genomic_DNA"/>
</dbReference>
<protein>
    <submittedName>
        <fullName evidence="2">Uncharacterized protein</fullName>
    </submittedName>
</protein>
<accession>A0A0G0Y6V2</accession>
<proteinExistence type="predicted"/>
<comment type="caution">
    <text evidence="2">The sequence shown here is derived from an EMBL/GenBank/DDBJ whole genome shotgun (WGS) entry which is preliminary data.</text>
</comment>
<keyword evidence="1" id="KW-0472">Membrane</keyword>
<feature type="transmembrane region" description="Helical" evidence="1">
    <location>
        <begin position="10"/>
        <end position="26"/>
    </location>
</feature>
<keyword evidence="1" id="KW-0812">Transmembrane</keyword>